<dbReference type="EMBL" id="JAGMWN010000004">
    <property type="protein sequence ID" value="MBP5857190.1"/>
    <property type="molecule type" value="Genomic_DNA"/>
</dbReference>
<keyword evidence="1" id="KW-1133">Transmembrane helix</keyword>
<feature type="transmembrane region" description="Helical" evidence="1">
    <location>
        <begin position="12"/>
        <end position="45"/>
    </location>
</feature>
<evidence type="ECO:0000256" key="1">
    <source>
        <dbReference type="SAM" id="Phobius"/>
    </source>
</evidence>
<keyword evidence="3" id="KW-1185">Reference proteome</keyword>
<evidence type="ECO:0000313" key="2">
    <source>
        <dbReference type="EMBL" id="MBP5857190.1"/>
    </source>
</evidence>
<gene>
    <name evidence="2" type="ORF">KAJ83_09235</name>
</gene>
<name>A0A8J7V2C0_9PROT</name>
<dbReference type="AlphaFoldDB" id="A0A8J7V2C0"/>
<keyword evidence="1" id="KW-0812">Transmembrane</keyword>
<feature type="transmembrane region" description="Helical" evidence="1">
    <location>
        <begin position="77"/>
        <end position="99"/>
    </location>
</feature>
<evidence type="ECO:0000313" key="3">
    <source>
        <dbReference type="Proteomes" id="UP000672602"/>
    </source>
</evidence>
<protein>
    <submittedName>
        <fullName evidence="2">Uncharacterized protein</fullName>
    </submittedName>
</protein>
<feature type="transmembrane region" description="Helical" evidence="1">
    <location>
        <begin position="51"/>
        <end position="70"/>
    </location>
</feature>
<reference evidence="2" key="1">
    <citation type="submission" date="2021-04" db="EMBL/GenBank/DDBJ databases">
        <authorList>
            <person name="Zhang D.-C."/>
        </authorList>
    </citation>
    <scope>NUCLEOTIDE SEQUENCE</scope>
    <source>
        <strain evidence="2">CGMCC 1.15697</strain>
    </source>
</reference>
<proteinExistence type="predicted"/>
<accession>A0A8J7V2C0</accession>
<keyword evidence="1" id="KW-0472">Membrane</keyword>
<comment type="caution">
    <text evidence="2">The sequence shown here is derived from an EMBL/GenBank/DDBJ whole genome shotgun (WGS) entry which is preliminary data.</text>
</comment>
<organism evidence="2 3">
    <name type="scientific">Marivibrio halodurans</name>
    <dbReference type="NCBI Taxonomy" id="2039722"/>
    <lineage>
        <taxon>Bacteria</taxon>
        <taxon>Pseudomonadati</taxon>
        <taxon>Pseudomonadota</taxon>
        <taxon>Alphaproteobacteria</taxon>
        <taxon>Rhodospirillales</taxon>
        <taxon>Rhodospirillaceae</taxon>
        <taxon>Marivibrio</taxon>
    </lineage>
</organism>
<dbReference type="Proteomes" id="UP000672602">
    <property type="component" value="Unassembled WGS sequence"/>
</dbReference>
<dbReference type="RefSeq" id="WP_210681785.1">
    <property type="nucleotide sequence ID" value="NZ_JAGMWN010000004.1"/>
</dbReference>
<sequence length="106" mass="10791">MQSMSDTVLGAILFVGTLVIAFVLDMLFGPLAVLLIAAAIIAAGLGMKRDWVTYIGGLVISAGLTYDVVLDTVQSGSVFAGLFAIAMLGAVAVCAIISAQKLQSGL</sequence>